<organism evidence="3 4">
    <name type="scientific">Natranaerovirga hydrolytica</name>
    <dbReference type="NCBI Taxonomy" id="680378"/>
    <lineage>
        <taxon>Bacteria</taxon>
        <taxon>Bacillati</taxon>
        <taxon>Bacillota</taxon>
        <taxon>Clostridia</taxon>
        <taxon>Lachnospirales</taxon>
        <taxon>Natranaerovirgaceae</taxon>
        <taxon>Natranaerovirga</taxon>
    </lineage>
</organism>
<dbReference type="CDD" id="cd02511">
    <property type="entry name" value="Beta4Glucosyltransferase"/>
    <property type="match status" value="1"/>
</dbReference>
<dbReference type="RefSeq" id="WP_132282290.1">
    <property type="nucleotide sequence ID" value="NZ_SMGQ01000012.1"/>
</dbReference>
<evidence type="ECO:0000313" key="3">
    <source>
        <dbReference type="EMBL" id="TCK93384.1"/>
    </source>
</evidence>
<feature type="repeat" description="TPR" evidence="1">
    <location>
        <begin position="272"/>
        <end position="305"/>
    </location>
</feature>
<dbReference type="PANTHER" id="PTHR43630">
    <property type="entry name" value="POLY-BETA-1,6-N-ACETYL-D-GLUCOSAMINE SYNTHASE"/>
    <property type="match status" value="1"/>
</dbReference>
<dbReference type="InterPro" id="IPR011009">
    <property type="entry name" value="Kinase-like_dom_sf"/>
</dbReference>
<dbReference type="EMBL" id="SMGQ01000012">
    <property type="protein sequence ID" value="TCK93384.1"/>
    <property type="molecule type" value="Genomic_DNA"/>
</dbReference>
<dbReference type="Gene3D" id="3.40.50.150">
    <property type="entry name" value="Vaccinia Virus protein VP39"/>
    <property type="match status" value="1"/>
</dbReference>
<dbReference type="InterPro" id="IPR029044">
    <property type="entry name" value="Nucleotide-diphossugar_trans"/>
</dbReference>
<protein>
    <submittedName>
        <fullName evidence="3">Glycosyltransferase involved in cell wall biosynthesis</fullName>
    </submittedName>
</protein>
<dbReference type="Proteomes" id="UP000294545">
    <property type="component" value="Unassembled WGS sequence"/>
</dbReference>
<dbReference type="SMART" id="SM00028">
    <property type="entry name" value="TPR"/>
    <property type="match status" value="4"/>
</dbReference>
<sequence length="1300" mass="153568">MLLSIVMMVKNEERFLDKCLSGLMPILNNISSEIIIVDTGSKDNTVAIAQKYTDNVFFHQWNNDFSEMRNKSISYAKGEWVFILDADEVVENSKEFIDFFDLGLYKKYNSAFVSLKNYTRKDQSKYVVAYIPRLFKNNNLEYQGAIHEQPIYKEPTYVFSTSIEHFGYISDDEELSKYKYDRNIKILKSEVEKKSDDFYVWFQLSQSYGVSKEYEQSIEANIKAYKLAKQKNIIKNNMFIFTHLAFLYFQTKKYKELEKICKEAISFNDKIIDIYFYLGKAQNELKEFKDAIESYKKYLTLIKNYKKPSTLKEVNIPIYTLDSYELAYYELCCMNYKTRNYDKVISYKDYLVNESLIKKASEIVIDSFVELNLLEELKNWYTDVITKKYKSIDSYIVDSIEKTINKKDNRMDFFNVFSETENIYGSLNKVRINNHLNESKHKIDYEEIKLINMNKLPSYYGDIILYLITHSQELEMLNSIREKILENYIRYIFQSYDNEIIDTSFLDKIHSLEKRHYYKVKKLVYKTILLENQITQDEYRNIFLKYLDVGFISVTIVYNKEIIEKEKIYDVSSGEDAFLILMFKALAIKEKVTLNYIQYLKKALEEFPEMANGVELLIEEVNYKHNNNNNNELVQYQIKLKESIKELINKSELENAKVIIKEYEAIIKKDADIYAMKSVINMMENNLDEAMENIKYGLEMNPNHTDLLYNKQYILETLGNYSGSYDVLNEILRNTEDKELINEINRILNKDIYRDYKKNGKLSLLLFKNRANKNVKDYILNWYHEFGFTIIDKVNIKNNEVNLAVILYDLNPTNLKTEEKHKYPKVDNRRYFLIKSLRQQIKIDLGIDDIGEYIDLTTNEKQAKEMMQTILGDRVKDVYDTIDSVESQYMTKLPVVKVFDGFRHRAKTELIKYNNQLAVKKTWKPGNERFYKREKYACEVLSKKCDYIPPLLDCGDNYIIMPYYEDVLQKDDAAKKRILTTHIDDVSKYLKQLFDLGYFNPDIHPGQFLFSEKNGLVAIDNEYLQKYEVKPSDFKDSYDIKGYPSNFKGDKPNYVGRNLHKLYNELWIKYTGYSLLEIAEIADKLYDNKDSDVNKVLGLLNYAKTSGKSYNGSMYNSAYHTFNLKGYYIRGQRECNQRLKNVPYNFSNKVVLDIGCNAGGMLHSLAEIIKCGIGLDYDFRLVNSANAIKTINKSNNLSFYRFDLEGEDLNLINSYILTENKKVDMCFLLSVCMWIENWKEVIEFVYSISDNLLFETNGTIEEQKEQLNFLQSLYQECKLIQEKSLDDPGQQLRQLYLCKK</sequence>
<dbReference type="InterPro" id="IPR019734">
    <property type="entry name" value="TPR_rpt"/>
</dbReference>
<comment type="caution">
    <text evidence="3">The sequence shown here is derived from an EMBL/GenBank/DDBJ whole genome shotgun (WGS) entry which is preliminary data.</text>
</comment>
<reference evidence="3 4" key="1">
    <citation type="submission" date="2019-03" db="EMBL/GenBank/DDBJ databases">
        <title>Genomic Encyclopedia of Type Strains, Phase IV (KMG-IV): sequencing the most valuable type-strain genomes for metagenomic binning, comparative biology and taxonomic classification.</title>
        <authorList>
            <person name="Goeker M."/>
        </authorList>
    </citation>
    <scope>NUCLEOTIDE SEQUENCE [LARGE SCALE GENOMIC DNA]</scope>
    <source>
        <strain evidence="3 4">DSM 24176</strain>
    </source>
</reference>
<dbReference type="PANTHER" id="PTHR43630:SF2">
    <property type="entry name" value="GLYCOSYLTRANSFERASE"/>
    <property type="match status" value="1"/>
</dbReference>
<gene>
    <name evidence="3" type="ORF">EDC19_1577</name>
</gene>
<dbReference type="GO" id="GO:0016740">
    <property type="term" value="F:transferase activity"/>
    <property type="evidence" value="ECO:0007669"/>
    <property type="project" value="UniProtKB-KW"/>
</dbReference>
<evidence type="ECO:0000313" key="4">
    <source>
        <dbReference type="Proteomes" id="UP000294545"/>
    </source>
</evidence>
<dbReference type="Pfam" id="PF00535">
    <property type="entry name" value="Glycos_transf_2"/>
    <property type="match status" value="1"/>
</dbReference>
<dbReference type="InterPro" id="IPR001173">
    <property type="entry name" value="Glyco_trans_2-like"/>
</dbReference>
<proteinExistence type="predicted"/>
<dbReference type="Gene3D" id="3.90.550.10">
    <property type="entry name" value="Spore Coat Polysaccharide Biosynthesis Protein SpsA, Chain A"/>
    <property type="match status" value="1"/>
</dbReference>
<dbReference type="InterPro" id="IPR011990">
    <property type="entry name" value="TPR-like_helical_dom_sf"/>
</dbReference>
<dbReference type="CDD" id="cd02440">
    <property type="entry name" value="AdoMet_MTases"/>
    <property type="match status" value="1"/>
</dbReference>
<evidence type="ECO:0000259" key="2">
    <source>
        <dbReference type="Pfam" id="PF00535"/>
    </source>
</evidence>
<feature type="domain" description="Glycosyltransferase 2-like" evidence="2">
    <location>
        <begin position="4"/>
        <end position="92"/>
    </location>
</feature>
<dbReference type="OrthoDB" id="9815923at2"/>
<dbReference type="SUPFAM" id="SSF48452">
    <property type="entry name" value="TPR-like"/>
    <property type="match status" value="2"/>
</dbReference>
<evidence type="ECO:0000256" key="1">
    <source>
        <dbReference type="PROSITE-ProRule" id="PRU00339"/>
    </source>
</evidence>
<accession>A0A4R1MPX0</accession>
<dbReference type="Gene3D" id="1.25.40.10">
    <property type="entry name" value="Tetratricopeptide repeat domain"/>
    <property type="match status" value="2"/>
</dbReference>
<keyword evidence="3" id="KW-0808">Transferase</keyword>
<keyword evidence="4" id="KW-1185">Reference proteome</keyword>
<dbReference type="PROSITE" id="PS50005">
    <property type="entry name" value="TPR"/>
    <property type="match status" value="2"/>
</dbReference>
<feature type="repeat" description="TPR" evidence="1">
    <location>
        <begin position="671"/>
        <end position="704"/>
    </location>
</feature>
<dbReference type="SUPFAM" id="SSF53448">
    <property type="entry name" value="Nucleotide-diphospho-sugar transferases"/>
    <property type="match status" value="1"/>
</dbReference>
<dbReference type="SUPFAM" id="SSF53335">
    <property type="entry name" value="S-adenosyl-L-methionine-dependent methyltransferases"/>
    <property type="match status" value="1"/>
</dbReference>
<keyword evidence="1" id="KW-0802">TPR repeat</keyword>
<dbReference type="SUPFAM" id="SSF56112">
    <property type="entry name" value="Protein kinase-like (PK-like)"/>
    <property type="match status" value="1"/>
</dbReference>
<dbReference type="InterPro" id="IPR029063">
    <property type="entry name" value="SAM-dependent_MTases_sf"/>
</dbReference>
<name>A0A4R1MPX0_9FIRM</name>